<protein>
    <submittedName>
        <fullName evidence="2">Uncharacterized protein</fullName>
    </submittedName>
</protein>
<name>A0A6J5RYG4_9CAUD</name>
<evidence type="ECO:0000256" key="1">
    <source>
        <dbReference type="SAM" id="MobiDB-lite"/>
    </source>
</evidence>
<organism evidence="2">
    <name type="scientific">uncultured Caudovirales phage</name>
    <dbReference type="NCBI Taxonomy" id="2100421"/>
    <lineage>
        <taxon>Viruses</taxon>
        <taxon>Duplodnaviria</taxon>
        <taxon>Heunggongvirae</taxon>
        <taxon>Uroviricota</taxon>
        <taxon>Caudoviricetes</taxon>
        <taxon>Peduoviridae</taxon>
        <taxon>Maltschvirus</taxon>
        <taxon>Maltschvirus maltsch</taxon>
    </lineage>
</organism>
<feature type="region of interest" description="Disordered" evidence="1">
    <location>
        <begin position="210"/>
        <end position="229"/>
    </location>
</feature>
<dbReference type="InterPro" id="IPR056209">
    <property type="entry name" value="SU10_adaptor"/>
</dbReference>
<sequence>MLASDIIDRARIVLNDADGIRWLDAEFFKWTNDGQRVIALVRPDSSVANATLTLILGTKQSLPTDGLRLLDVVRNINADLTGGRSVRHVDRDVLDTQNPSWHSDTGALVAKNFVYDNRDPKNFYVYPPALSTSKIEVVYSKNPADVTTLSSTVAVADIYADPLLNYVLYRAYSKDAEFAQNFQLSGAYLGAFNAMLGIKTAKDAAFSPDLHSKGRTTTPDAVSLQMGGV</sequence>
<accession>A0A6J5RYG4</accession>
<dbReference type="Pfam" id="PF24175">
    <property type="entry name" value="SU10_adaptor"/>
    <property type="match status" value="1"/>
</dbReference>
<reference evidence="2" key="1">
    <citation type="submission" date="2020-05" db="EMBL/GenBank/DDBJ databases">
        <authorList>
            <person name="Chiriac C."/>
            <person name="Salcher M."/>
            <person name="Ghai R."/>
            <person name="Kavagutti S V."/>
        </authorList>
    </citation>
    <scope>NUCLEOTIDE SEQUENCE</scope>
</reference>
<gene>
    <name evidence="2" type="ORF">UFOVP1304_38</name>
</gene>
<dbReference type="EMBL" id="LR797253">
    <property type="protein sequence ID" value="CAB4197164.1"/>
    <property type="molecule type" value="Genomic_DNA"/>
</dbReference>
<proteinExistence type="predicted"/>
<evidence type="ECO:0000313" key="2">
    <source>
        <dbReference type="EMBL" id="CAB4197164.1"/>
    </source>
</evidence>